<evidence type="ECO:0000256" key="3">
    <source>
        <dbReference type="RuleBase" id="RU000481"/>
    </source>
</evidence>
<feature type="domain" description="Aminotransferase class I/classII large" evidence="4">
    <location>
        <begin position="58"/>
        <end position="345"/>
    </location>
</feature>
<dbReference type="InterPro" id="IPR015424">
    <property type="entry name" value="PyrdxlP-dep_Trfase"/>
</dbReference>
<accession>A0ABV7VXN8</accession>
<comment type="similarity">
    <text evidence="3">Belongs to the class-I pyridoxal-phosphate-dependent aminotransferase family.</text>
</comment>
<dbReference type="GO" id="GO:0008483">
    <property type="term" value="F:transaminase activity"/>
    <property type="evidence" value="ECO:0007669"/>
    <property type="project" value="UniProtKB-KW"/>
</dbReference>
<dbReference type="Pfam" id="PF00155">
    <property type="entry name" value="Aminotran_1_2"/>
    <property type="match status" value="1"/>
</dbReference>
<dbReference type="EC" id="2.6.1.-" evidence="3"/>
<dbReference type="Proteomes" id="UP001595722">
    <property type="component" value="Unassembled WGS sequence"/>
</dbReference>
<comment type="caution">
    <text evidence="5">The sequence shown here is derived from an EMBL/GenBank/DDBJ whole genome shotgun (WGS) entry which is preliminary data.</text>
</comment>
<evidence type="ECO:0000313" key="6">
    <source>
        <dbReference type="Proteomes" id="UP001595722"/>
    </source>
</evidence>
<dbReference type="CDD" id="cd00609">
    <property type="entry name" value="AAT_like"/>
    <property type="match status" value="1"/>
</dbReference>
<reference evidence="6" key="1">
    <citation type="journal article" date="2019" name="Int. J. Syst. Evol. Microbiol.">
        <title>The Global Catalogue of Microorganisms (GCM) 10K type strain sequencing project: providing services to taxonomists for standard genome sequencing and annotation.</title>
        <authorList>
            <consortium name="The Broad Institute Genomics Platform"/>
            <consortium name="The Broad Institute Genome Sequencing Center for Infectious Disease"/>
            <person name="Wu L."/>
            <person name="Ma J."/>
        </authorList>
    </citation>
    <scope>NUCLEOTIDE SEQUENCE [LARGE SCALE GENOMIC DNA]</scope>
    <source>
        <strain evidence="6">KCTC 42424</strain>
    </source>
</reference>
<dbReference type="InterPro" id="IPR015421">
    <property type="entry name" value="PyrdxlP-dep_Trfase_major"/>
</dbReference>
<comment type="cofactor">
    <cofactor evidence="1 3">
        <name>pyridoxal 5'-phosphate</name>
        <dbReference type="ChEBI" id="CHEBI:597326"/>
    </cofactor>
</comment>
<dbReference type="EMBL" id="JBHRYB010000014">
    <property type="protein sequence ID" value="MFC3681286.1"/>
    <property type="molecule type" value="Genomic_DNA"/>
</dbReference>
<evidence type="ECO:0000256" key="1">
    <source>
        <dbReference type="ARBA" id="ARBA00001933"/>
    </source>
</evidence>
<evidence type="ECO:0000259" key="4">
    <source>
        <dbReference type="Pfam" id="PF00155"/>
    </source>
</evidence>
<dbReference type="RefSeq" id="WP_376867612.1">
    <property type="nucleotide sequence ID" value="NZ_JBHRYB010000014.1"/>
</dbReference>
<dbReference type="InterPro" id="IPR004839">
    <property type="entry name" value="Aminotransferase_I/II_large"/>
</dbReference>
<dbReference type="InterPro" id="IPR004838">
    <property type="entry name" value="NHTrfase_class1_PyrdxlP-BS"/>
</dbReference>
<sequence>MSLPRHGGDLARAVQHYGGRAEQWLDLSTGIAPYSWPAEKYLSQAPASCWQDLPAEPLHRACRDAVAQYYGARLRSLTAGNTVLAAGSQAIIQQLPFFFASDVFAKPLTELHIWCLAGSYGEHEYRWQQAGARLQHKTAAQLREALTSNQPLPDILLLVNPDNPSGLCWSTAEMSAWQRRLAAQHSWLIIDAAFIDALAEAGTEAPLTVTANTLMLTSIGKFFGLAGLRLGAALLDERLAGALAARLGPWPVSGLSLWLATRALQDRHWQHQQHQRLEGISQQLLEACAGLPLVGSTRLFMTFEHPEVAVWQQQLAQQKIWTRCFVRQQRLRIGMPQQQDVTRLLGGLNSLYKN</sequence>
<keyword evidence="2" id="KW-0663">Pyridoxal phosphate</keyword>
<organism evidence="5 6">
    <name type="scientific">Bacterioplanoides pacificum</name>
    <dbReference type="NCBI Taxonomy" id="1171596"/>
    <lineage>
        <taxon>Bacteria</taxon>
        <taxon>Pseudomonadati</taxon>
        <taxon>Pseudomonadota</taxon>
        <taxon>Gammaproteobacteria</taxon>
        <taxon>Oceanospirillales</taxon>
        <taxon>Oceanospirillaceae</taxon>
        <taxon>Bacterioplanoides</taxon>
    </lineage>
</organism>
<dbReference type="PROSITE" id="PS00105">
    <property type="entry name" value="AA_TRANSFER_CLASS_1"/>
    <property type="match status" value="1"/>
</dbReference>
<evidence type="ECO:0000313" key="5">
    <source>
        <dbReference type="EMBL" id="MFC3681286.1"/>
    </source>
</evidence>
<dbReference type="Gene3D" id="3.90.1150.10">
    <property type="entry name" value="Aspartate Aminotransferase, domain 1"/>
    <property type="match status" value="1"/>
</dbReference>
<dbReference type="SUPFAM" id="SSF53383">
    <property type="entry name" value="PLP-dependent transferases"/>
    <property type="match status" value="1"/>
</dbReference>
<dbReference type="PANTHER" id="PTHR42885:SF1">
    <property type="entry name" value="THREONINE-PHOSPHATE DECARBOXYLASE"/>
    <property type="match status" value="1"/>
</dbReference>
<gene>
    <name evidence="5" type="ORF">ACFOMG_14370</name>
</gene>
<name>A0ABV7VXN8_9GAMM</name>
<keyword evidence="3" id="KW-0808">Transferase</keyword>
<keyword evidence="6" id="KW-1185">Reference proteome</keyword>
<proteinExistence type="inferred from homology"/>
<dbReference type="PANTHER" id="PTHR42885">
    <property type="entry name" value="HISTIDINOL-PHOSPHATE AMINOTRANSFERASE-RELATED"/>
    <property type="match status" value="1"/>
</dbReference>
<keyword evidence="3 5" id="KW-0032">Aminotransferase</keyword>
<dbReference type="Gene3D" id="3.40.640.10">
    <property type="entry name" value="Type I PLP-dependent aspartate aminotransferase-like (Major domain)"/>
    <property type="match status" value="1"/>
</dbReference>
<protein>
    <recommendedName>
        <fullName evidence="3">Aminotransferase</fullName>
        <ecNumber evidence="3">2.6.1.-</ecNumber>
    </recommendedName>
</protein>
<dbReference type="InterPro" id="IPR015422">
    <property type="entry name" value="PyrdxlP-dep_Trfase_small"/>
</dbReference>
<evidence type="ECO:0000256" key="2">
    <source>
        <dbReference type="ARBA" id="ARBA00022898"/>
    </source>
</evidence>